<dbReference type="InterPro" id="IPR016171">
    <property type="entry name" value="Vanillyl_alc_oxidase_C-sub2"/>
</dbReference>
<accession>A0A2R6RW47</accession>
<dbReference type="Gene3D" id="1.10.45.10">
    <property type="entry name" value="Vanillyl-alcohol Oxidase, Chain A, domain 4"/>
    <property type="match status" value="1"/>
</dbReference>
<dbReference type="GO" id="GO:0016020">
    <property type="term" value="C:membrane"/>
    <property type="evidence" value="ECO:0007669"/>
    <property type="project" value="InterPro"/>
</dbReference>
<dbReference type="EMBL" id="MLYV02000139">
    <property type="protein sequence ID" value="PSS34243.1"/>
    <property type="molecule type" value="Genomic_DNA"/>
</dbReference>
<dbReference type="GO" id="GO:0071949">
    <property type="term" value="F:FAD binding"/>
    <property type="evidence" value="ECO:0007669"/>
    <property type="project" value="InterPro"/>
</dbReference>
<keyword evidence="3" id="KW-0560">Oxidoreductase</keyword>
<dbReference type="PANTHER" id="PTHR43762:SF1">
    <property type="entry name" value="D-ARABINONO-1,4-LACTONE OXIDASE"/>
    <property type="match status" value="1"/>
</dbReference>
<dbReference type="UniPathway" id="UPA00771">
    <property type="reaction ID" value="UER00766"/>
</dbReference>
<dbReference type="Gene3D" id="3.30.465.10">
    <property type="match status" value="1"/>
</dbReference>
<evidence type="ECO:0000259" key="5">
    <source>
        <dbReference type="PROSITE" id="PS51387"/>
    </source>
</evidence>
<dbReference type="STRING" id="98765.A0A2R6RW47"/>
<dbReference type="InterPro" id="IPR036318">
    <property type="entry name" value="FAD-bd_PCMH-like_sf"/>
</dbReference>
<dbReference type="GO" id="GO:0005739">
    <property type="term" value="C:mitochondrion"/>
    <property type="evidence" value="ECO:0007669"/>
    <property type="project" value="TreeGrafter"/>
</dbReference>
<proteinExistence type="predicted"/>
<dbReference type="InterPro" id="IPR016166">
    <property type="entry name" value="FAD-bd_PCMH"/>
</dbReference>
<feature type="domain" description="FAD-binding PCMH-type" evidence="5">
    <location>
        <begin position="46"/>
        <end position="216"/>
    </location>
</feature>
<dbReference type="InterPro" id="IPR006094">
    <property type="entry name" value="Oxid_FAD_bind_N"/>
</dbReference>
<evidence type="ECO:0000256" key="3">
    <source>
        <dbReference type="ARBA" id="ARBA00023002"/>
    </source>
</evidence>
<dbReference type="InterPro" id="IPR016169">
    <property type="entry name" value="FAD-bd_PCMH_sub2"/>
</dbReference>
<dbReference type="InterPro" id="IPR016167">
    <property type="entry name" value="FAD-bd_PCMH_sub1"/>
</dbReference>
<dbReference type="Proteomes" id="UP000186601">
    <property type="component" value="Unassembled WGS sequence"/>
</dbReference>
<dbReference type="InterPro" id="IPR010031">
    <property type="entry name" value="FAD_lactone_oxidase-like"/>
</dbReference>
<dbReference type="OrthoDB" id="610608at2759"/>
<keyword evidence="7" id="KW-1185">Reference proteome</keyword>
<dbReference type="EC" id="1.1.3.37" evidence="2"/>
<comment type="caution">
    <text evidence="6">The sequence shown here is derived from an EMBL/GenBank/DDBJ whole genome shotgun (WGS) entry which is preliminary data.</text>
</comment>
<evidence type="ECO:0000256" key="4">
    <source>
        <dbReference type="ARBA" id="ARBA00033418"/>
    </source>
</evidence>
<dbReference type="PROSITE" id="PS51387">
    <property type="entry name" value="FAD_PCMH"/>
    <property type="match status" value="1"/>
</dbReference>
<dbReference type="AlphaFoldDB" id="A0A2R6RW47"/>
<protein>
    <recommendedName>
        <fullName evidence="2">D-arabinono-1,4-lactone oxidase</fullName>
        <ecNumber evidence="2">1.1.3.37</ecNumber>
    </recommendedName>
    <alternativeName>
        <fullName evidence="4">L-galactono-gamma-lactone oxidase</fullName>
    </alternativeName>
</protein>
<dbReference type="GO" id="GO:0003885">
    <property type="term" value="F:D-arabinono-1,4-lactone oxidase activity"/>
    <property type="evidence" value="ECO:0007669"/>
    <property type="project" value="UniProtKB-EC"/>
</dbReference>
<gene>
    <name evidence="6" type="ORF">PHLCEN_2v1709</name>
</gene>
<reference evidence="6 7" key="1">
    <citation type="submission" date="2018-02" db="EMBL/GenBank/DDBJ databases">
        <title>Genome sequence of the basidiomycete white-rot fungus Phlebia centrifuga.</title>
        <authorList>
            <person name="Granchi Z."/>
            <person name="Peng M."/>
            <person name="de Vries R.P."/>
            <person name="Hilden K."/>
            <person name="Makela M.R."/>
            <person name="Grigoriev I."/>
            <person name="Riley R."/>
        </authorList>
    </citation>
    <scope>NUCLEOTIDE SEQUENCE [LARGE SCALE GENOMIC DNA]</scope>
    <source>
        <strain evidence="6 7">FBCC195</strain>
    </source>
</reference>
<evidence type="ECO:0000313" key="6">
    <source>
        <dbReference type="EMBL" id="PSS34243.1"/>
    </source>
</evidence>
<sequence length="514" mass="58633">MAASCSADPRTPLSDISLRDLYRLLDPVTVPAASPRASFINWGLSYECTPLAVFEPETEHECELVLELARREGKTVRAAGVGHSPSDLACTSGYMLRTEKLNKIIQVNTEKNYVLAQGGVTLNALHAALSEHNLAMINVGSISDQTLAGVVTTATHGTGVHFKVISTHVLSLTLLLADGSRVRCSREEHSDLFLASLCGLGSTGLILQIQLEVGPAFRLEETQVSVPFRDVVQALDAYANAAEHVRLWWFPQADVVRVSSADRTNEPKNPVGTFLWHSFIGFHLVQFLFFLGRYIQSLNPWICRLSAWLDRGKTTTVDDSWRVFNVDCKYPQFTTEWAIPYEKTSACLLELRNWLEEEHADPQGLRPHFPIEIRFSDGDDIWLSPSYSQRTTWIGIIQYKYVNSGKPELFVLVTHADEMTRLAFFYRPYGFNVPYRKLFERFEHILARHDGRPHWAKSHPLRSADLRRLYPRFDNFIHVLHTVDPNGIFRNEYIERHLFDKPYDERVFKRIQSS</sequence>
<dbReference type="Gene3D" id="3.30.43.10">
    <property type="entry name" value="Uridine Diphospho-n-acetylenolpyruvylglucosamine Reductase, domain 2"/>
    <property type="match status" value="1"/>
</dbReference>
<organism evidence="6 7">
    <name type="scientific">Hermanssonia centrifuga</name>
    <dbReference type="NCBI Taxonomy" id="98765"/>
    <lineage>
        <taxon>Eukaryota</taxon>
        <taxon>Fungi</taxon>
        <taxon>Dikarya</taxon>
        <taxon>Basidiomycota</taxon>
        <taxon>Agaricomycotina</taxon>
        <taxon>Agaricomycetes</taxon>
        <taxon>Polyporales</taxon>
        <taxon>Meruliaceae</taxon>
        <taxon>Hermanssonia</taxon>
    </lineage>
</organism>
<dbReference type="PANTHER" id="PTHR43762">
    <property type="entry name" value="L-GULONOLACTONE OXIDASE"/>
    <property type="match status" value="1"/>
</dbReference>
<name>A0A2R6RW47_9APHY</name>
<dbReference type="InterPro" id="IPR007173">
    <property type="entry name" value="ALO_C"/>
</dbReference>
<evidence type="ECO:0000256" key="2">
    <source>
        <dbReference type="ARBA" id="ARBA00013136"/>
    </source>
</evidence>
<comment type="pathway">
    <text evidence="1">Cofactor biosynthesis; D-erythroascorbate biosynthesis; dehydro-D-arabinono-1,4-lactone from D-arabinose: step 2/2.</text>
</comment>
<dbReference type="PIRSF" id="PIRSF000136">
    <property type="entry name" value="LGO_GLO"/>
    <property type="match status" value="1"/>
</dbReference>
<evidence type="ECO:0000256" key="1">
    <source>
        <dbReference type="ARBA" id="ARBA00005083"/>
    </source>
</evidence>
<dbReference type="Gene3D" id="3.30.70.2520">
    <property type="match status" value="1"/>
</dbReference>
<dbReference type="Pfam" id="PF04030">
    <property type="entry name" value="ALO"/>
    <property type="match status" value="2"/>
</dbReference>
<dbReference type="Pfam" id="PF01565">
    <property type="entry name" value="FAD_binding_4"/>
    <property type="match status" value="1"/>
</dbReference>
<evidence type="ECO:0000313" key="7">
    <source>
        <dbReference type="Proteomes" id="UP000186601"/>
    </source>
</evidence>
<dbReference type="SUPFAM" id="SSF56176">
    <property type="entry name" value="FAD-binding/transporter-associated domain-like"/>
    <property type="match status" value="1"/>
</dbReference>